<feature type="transmembrane region" description="Helical" evidence="21">
    <location>
        <begin position="61"/>
        <end position="81"/>
    </location>
</feature>
<name>A0A0A0N2S9_9DINO</name>
<dbReference type="EMBL" id="JX094317">
    <property type="protein sequence ID" value="AGG19298.1"/>
    <property type="molecule type" value="Genomic_DNA"/>
</dbReference>
<evidence type="ECO:0000256" key="19">
    <source>
        <dbReference type="ARBA" id="ARBA00026002"/>
    </source>
</evidence>
<evidence type="ECO:0000313" key="22">
    <source>
        <dbReference type="EMBL" id="AGG19296.1"/>
    </source>
</evidence>
<keyword evidence="5 23" id="KW-0004">4Fe-4S</keyword>
<keyword evidence="16 23" id="KW-0408">Iron</keyword>
<reference evidence="22" key="1">
    <citation type="journal article" date="2014" name="Genome Biol. Evol.">
        <title>Massive gene transfer and extensive RNA editing of a symbiotic dinoflagellate plastid genome.</title>
        <authorList>
            <person name="Mungpakdee S."/>
            <person name="Shinzato C."/>
            <person name="Takeuchi T."/>
            <person name="Kawashima T."/>
            <person name="Koyanagi R."/>
            <person name="Hisata K."/>
            <person name="Tanaka M."/>
            <person name="Goto H."/>
            <person name="Fujie M."/>
            <person name="Lin S."/>
            <person name="Satoh N."/>
            <person name="Shoguchi E."/>
        </authorList>
    </citation>
    <scope>NUCLEOTIDE SEQUENCE</scope>
    <source>
        <strain evidence="22">Mf1.05b</strain>
    </source>
</reference>
<evidence type="ECO:0007829" key="23">
    <source>
        <dbReference type="PDB" id="8JZE"/>
    </source>
</evidence>
<evidence type="ECO:0000256" key="13">
    <source>
        <dbReference type="ARBA" id="ARBA00022989"/>
    </source>
</evidence>
<evidence type="ECO:0000256" key="16">
    <source>
        <dbReference type="ARBA" id="ARBA00023004"/>
    </source>
</evidence>
<feature type="binding site" evidence="23 24">
    <location>
        <position position="494"/>
    </location>
    <ligand>
        <name>[4Fe-4S] cluster</name>
        <dbReference type="ChEBI" id="CHEBI:49883"/>
    </ligand>
</feature>
<dbReference type="SUPFAM" id="SSF81558">
    <property type="entry name" value="Photosystem I subunits PsaA/PsaB"/>
    <property type="match status" value="1"/>
</dbReference>
<dbReference type="PANTHER" id="PTHR30128:SF19">
    <property type="entry name" value="PHOTOSYSTEM I P700 CHLOROPHYLL A APOPROTEIN A1-RELATED"/>
    <property type="match status" value="1"/>
</dbReference>
<gene>
    <name evidence="22" type="primary">psaA</name>
</gene>
<dbReference type="GO" id="GO:0015979">
    <property type="term" value="P:photosynthesis"/>
    <property type="evidence" value="ECO:0007669"/>
    <property type="project" value="UniProtKB-KW"/>
</dbReference>
<keyword evidence="13 21" id="KW-1133">Transmembrane helix</keyword>
<dbReference type="AlphaFoldDB" id="A0A0A0N2S9"/>
<feature type="binding site" evidence="23 24">
    <location>
        <position position="107"/>
    </location>
    <ligand>
        <name>chlorophyll a</name>
        <dbReference type="ChEBI" id="CHEBI:58416"/>
        <label>4</label>
        <note>covalent</note>
    </ligand>
</feature>
<evidence type="ECO:0000256" key="9">
    <source>
        <dbReference type="ARBA" id="ARBA00022723"/>
    </source>
</evidence>
<feature type="binding site" evidence="23 24">
    <location>
        <position position="419"/>
    </location>
    <ligand>
        <name>chlorophyll a</name>
        <dbReference type="ChEBI" id="CHEBI:58416"/>
        <label>7</label>
    </ligand>
</feature>
<evidence type="ECO:0000256" key="12">
    <source>
        <dbReference type="ARBA" id="ARBA00022982"/>
    </source>
</evidence>
<keyword evidence="22" id="KW-0150">Chloroplast</keyword>
<evidence type="ECO:0000256" key="7">
    <source>
        <dbReference type="ARBA" id="ARBA00022531"/>
    </source>
</evidence>
<keyword evidence="6" id="KW-0148">Chlorophyll</keyword>
<keyword evidence="22" id="KW-0934">Plastid</keyword>
<feature type="binding site" evidence="23 24">
    <location>
        <position position="625"/>
    </location>
    <ligand>
        <name>chlorophyll a</name>
        <dbReference type="ChEBI" id="CHEBI:58416"/>
        <label>9</label>
    </ligand>
</feature>
<reference evidence="23 24" key="2">
    <citation type="journal article" date="2024" name="Proc. Natl. Acad. Sci. U.S.A.">
        <title>Structures and organizations of PSI-AcpPCI supercomplexes from red tidal and coral symbiotic photosynthetic dinoflagellates.</title>
        <authorList>
            <person name="Li X."/>
            <person name="Li Z."/>
            <person name="Wang F."/>
            <person name="Zhao S."/>
            <person name="Xu C."/>
            <person name="Mao Z."/>
            <person name="Duan J."/>
            <person name="Feng Y."/>
            <person name="Yang Y."/>
            <person name="Shen L."/>
            <person name="Wang G."/>
            <person name="Yang Y."/>
            <person name="Yu L.J."/>
            <person name="Sang M."/>
            <person name="Han G."/>
            <person name="Wang X."/>
            <person name="Kuang T."/>
            <person name="Shen J.R."/>
            <person name="Wang W."/>
        </authorList>
    </citation>
    <scope>STRUCTURE BY ELECTRON MICROSCOPY (2.70 ANGSTROMS) OF 3-672 IN COMPLEX WITH [4FE-4S] CLUSTER AND CHLOROPHYLL A</scope>
</reference>
<feature type="binding site" evidence="23 24">
    <location>
        <position position="519"/>
    </location>
    <ligand>
        <name>chlorophyll a</name>
        <dbReference type="ChEBI" id="CHEBI:58416"/>
        <label>8</label>
    </ligand>
</feature>
<feature type="binding site" evidence="23 24">
    <location>
        <position position="125"/>
    </location>
    <ligand>
        <name>chlorophyll a</name>
        <dbReference type="ChEBI" id="CHEBI:58416"/>
        <label>3</label>
    </ligand>
</feature>
<dbReference type="InterPro" id="IPR036408">
    <property type="entry name" value="PSI_PsaA/B_sf"/>
</dbReference>
<keyword evidence="8 21" id="KW-0812">Transmembrane</keyword>
<feature type="binding site" evidence="23 24">
    <location>
        <position position="261"/>
    </location>
    <ligand>
        <name>chlorophyll a</name>
        <dbReference type="ChEBI" id="CHEBI:58416"/>
        <label>5</label>
    </ligand>
</feature>
<dbReference type="GO" id="GO:0051539">
    <property type="term" value="F:4 iron, 4 sulfur cluster binding"/>
    <property type="evidence" value="ECO:0007669"/>
    <property type="project" value="UniProtKB-KW"/>
</dbReference>
<dbReference type="GO" id="GO:0016168">
    <property type="term" value="F:chlorophyll binding"/>
    <property type="evidence" value="ECO:0007669"/>
    <property type="project" value="UniProtKB-KW"/>
</dbReference>
<keyword evidence="10" id="KW-0603">Photosystem I</keyword>
<evidence type="ECO:0000256" key="17">
    <source>
        <dbReference type="ARBA" id="ARBA00023014"/>
    </source>
</evidence>
<dbReference type="InterPro" id="IPR020586">
    <property type="entry name" value="PSI_PsaA/B_CS"/>
</dbReference>
<feature type="transmembrane region" description="Helical" evidence="21">
    <location>
        <begin position="291"/>
        <end position="313"/>
    </location>
</feature>
<feature type="binding site" evidence="23 24">
    <location>
        <position position="503"/>
    </location>
    <ligand>
        <name>[4Fe-4S] cluster</name>
        <dbReference type="ChEBI" id="CHEBI:49883"/>
    </ligand>
</feature>
<feature type="binding site" evidence="23 24">
    <location>
        <position position="652"/>
    </location>
    <ligand>
        <name>chlorophyll a</name>
        <dbReference type="ChEBI" id="CHEBI:58416"/>
        <label>8</label>
    </ligand>
</feature>
<feature type="binding site" evidence="23 24">
    <location>
        <position position="420"/>
    </location>
    <ligand>
        <name>chlorophyll a</name>
        <dbReference type="ChEBI" id="CHEBI:58416"/>
        <label>7</label>
    </ligand>
</feature>
<evidence type="ECO:0000256" key="11">
    <source>
        <dbReference type="ARBA" id="ARBA00022842"/>
    </source>
</evidence>
<evidence type="ECO:0000256" key="4">
    <source>
        <dbReference type="ARBA" id="ARBA00022448"/>
    </source>
</evidence>
<organism evidence="22">
    <name type="scientific">Symbiodinium sp. Mf1.05b</name>
    <dbReference type="NCBI Taxonomy" id="1240977"/>
    <lineage>
        <taxon>Eukaryota</taxon>
        <taxon>Sar</taxon>
        <taxon>Alveolata</taxon>
        <taxon>Dinophyceae</taxon>
        <taxon>Suessiales</taxon>
        <taxon>Symbiodiniaceae</taxon>
        <taxon>Symbiodinium</taxon>
    </lineage>
</organism>
<feature type="binding site" evidence="23 24">
    <location>
        <position position="63"/>
    </location>
    <ligand>
        <name>chlorophyll a</name>
        <dbReference type="ChEBI" id="CHEBI:58416"/>
        <label>2</label>
    </ligand>
</feature>
<feature type="transmembrane region" description="Helical" evidence="21">
    <location>
        <begin position="142"/>
        <end position="162"/>
    </location>
</feature>
<evidence type="ECO:0000256" key="8">
    <source>
        <dbReference type="ARBA" id="ARBA00022692"/>
    </source>
</evidence>
<feature type="transmembrane region" description="Helical" evidence="21">
    <location>
        <begin position="373"/>
        <end position="392"/>
    </location>
</feature>
<keyword evidence="18 21" id="KW-0472">Membrane</keyword>
<dbReference type="InterPro" id="IPR001280">
    <property type="entry name" value="PSI_PsaA/B"/>
</dbReference>
<dbReference type="EC" id="1.97.1.12" evidence="3"/>
<keyword evidence="11" id="KW-0460">Magnesium</keyword>
<comment type="subcellular location">
    <subcellularLocation>
        <location evidence="1">Plastid</location>
        <location evidence="1">Chloroplast thylakoid membrane</location>
        <topology evidence="1">Multi-pass membrane protein</topology>
    </subcellularLocation>
</comment>
<keyword evidence="17 23" id="KW-0411">Iron-sulfur</keyword>
<dbReference type="Gene3D" id="1.20.1130.10">
    <property type="entry name" value="Photosystem I PsaA/PsaB"/>
    <property type="match status" value="1"/>
</dbReference>
<feature type="binding site" evidence="23 24">
    <location>
        <position position="660"/>
    </location>
    <ligand>
        <name>chlorophyll a</name>
        <dbReference type="ChEBI" id="CHEBI:58416"/>
        <label>8</label>
    </ligand>
</feature>
<keyword evidence="4" id="KW-0813">Transport</keyword>
<dbReference type="PDB" id="8JZF">
    <property type="method" value="EM"/>
    <property type="resolution" value="2.70 A"/>
    <property type="chains" value="a=3-672"/>
</dbReference>
<dbReference type="PDB" id="8JZE">
    <property type="method" value="EM"/>
    <property type="resolution" value="2.99 A"/>
    <property type="chains" value="a=3-672"/>
</dbReference>
<feature type="binding site" evidence="23 24">
    <location>
        <position position="124"/>
    </location>
    <ligand>
        <name>chlorophyll a</name>
        <dbReference type="ChEBI" id="CHEBI:58416"/>
        <label>3</label>
    </ligand>
</feature>
<feature type="binding site" evidence="23 24">
    <location>
        <position position="36"/>
    </location>
    <ligand>
        <name>chlorophyll a</name>
        <dbReference type="ChEBI" id="CHEBI:58416"/>
        <label>1</label>
        <note>axial binding residue</note>
    </ligand>
    <ligandPart>
        <name>Mg</name>
        <dbReference type="ChEBI" id="CHEBI:25107"/>
    </ligandPart>
</feature>
<evidence type="ECO:0000256" key="3">
    <source>
        <dbReference type="ARBA" id="ARBA00013197"/>
    </source>
</evidence>
<dbReference type="EMBL" id="JX094316">
    <property type="protein sequence ID" value="AGG19297.1"/>
    <property type="molecule type" value="Genomic_DNA"/>
</dbReference>
<comment type="similarity">
    <text evidence="2">Belongs to the PsaA/PsaB family.</text>
</comment>
<keyword evidence="15" id="KW-0560">Oxidoreductase</keyword>
<evidence type="ECO:0000256" key="2">
    <source>
        <dbReference type="ARBA" id="ARBA00010598"/>
    </source>
</evidence>
<dbReference type="PANTHER" id="PTHR30128">
    <property type="entry name" value="OUTER MEMBRANE PROTEIN, OMPA-RELATED"/>
    <property type="match status" value="1"/>
</dbReference>
<evidence type="ECO:0000256" key="21">
    <source>
        <dbReference type="SAM" id="Phobius"/>
    </source>
</evidence>
<dbReference type="PROSITE" id="PS00419">
    <property type="entry name" value="PHOTOSYSTEM_I_PSAAB"/>
    <property type="match status" value="1"/>
</dbReference>
<dbReference type="GO" id="GO:0046872">
    <property type="term" value="F:metal ion binding"/>
    <property type="evidence" value="ECO:0007669"/>
    <property type="project" value="UniProtKB-KW"/>
</dbReference>
<feature type="binding site" evidence="23 24">
    <location>
        <position position="403"/>
    </location>
    <ligand>
        <name>chlorophyll a</name>
        <dbReference type="ChEBI" id="CHEBI:58416"/>
        <label>6</label>
    </ligand>
</feature>
<keyword evidence="14" id="KW-0157">Chromophore</keyword>
<evidence type="ECO:0000256" key="15">
    <source>
        <dbReference type="ARBA" id="ARBA00023002"/>
    </source>
</evidence>
<comment type="catalytic activity">
    <reaction evidence="20">
        <text>reduced [plastocyanin] + hnu + oxidized [2Fe-2S]-[ferredoxin] = oxidized [plastocyanin] + reduced [2Fe-2S]-[ferredoxin]</text>
        <dbReference type="Rhea" id="RHEA:30407"/>
        <dbReference type="Rhea" id="RHEA-COMP:10000"/>
        <dbReference type="Rhea" id="RHEA-COMP:10001"/>
        <dbReference type="Rhea" id="RHEA-COMP:10039"/>
        <dbReference type="Rhea" id="RHEA-COMP:10040"/>
        <dbReference type="ChEBI" id="CHEBI:29036"/>
        <dbReference type="ChEBI" id="CHEBI:30212"/>
        <dbReference type="ChEBI" id="CHEBI:33737"/>
        <dbReference type="ChEBI" id="CHEBI:33738"/>
        <dbReference type="ChEBI" id="CHEBI:49552"/>
        <dbReference type="EC" id="1.97.1.12"/>
    </reaction>
</comment>
<evidence type="ECO:0000256" key="10">
    <source>
        <dbReference type="ARBA" id="ARBA00022836"/>
    </source>
</evidence>
<feature type="binding site" evidence="23 24">
    <location>
        <position position="102"/>
    </location>
    <ligand>
        <name>chlorophyll a</name>
        <dbReference type="ChEBI" id="CHEBI:58416"/>
        <label>4</label>
    </ligand>
</feature>
<dbReference type="GO" id="GO:0009522">
    <property type="term" value="C:photosystem I"/>
    <property type="evidence" value="ECO:0007669"/>
    <property type="project" value="UniProtKB-KW"/>
</dbReference>
<keyword evidence="12" id="KW-0249">Electron transport</keyword>
<keyword evidence="7" id="KW-0602">Photosynthesis</keyword>
<dbReference type="EMBL" id="JX094315">
    <property type="protein sequence ID" value="AGG19296.1"/>
    <property type="molecule type" value="Genomic_DNA"/>
</dbReference>
<evidence type="ECO:0000256" key="1">
    <source>
        <dbReference type="ARBA" id="ARBA00004454"/>
    </source>
</evidence>
<accession>A0A0A0N2S9</accession>
<evidence type="ECO:0000256" key="14">
    <source>
        <dbReference type="ARBA" id="ARBA00022991"/>
    </source>
</evidence>
<protein>
    <recommendedName>
        <fullName evidence="3">photosystem I</fullName>
        <ecNumber evidence="3">1.97.1.12</ecNumber>
    </recommendedName>
</protein>
<feature type="binding site" evidence="23 24">
    <location>
        <position position="99"/>
    </location>
    <ligand>
        <name>chlorophyll a</name>
        <dbReference type="ChEBI" id="CHEBI:58416"/>
        <label>3</label>
    </ligand>
</feature>
<sequence length="673" mass="76056">MHIFRYINTTLWAKAGHFNKALSKGAKTTTWIWNLHDYAHDFDIQQRSTGLIARKVFSSNLAHLSLVFFWISGMHLHGAYLSNYDIWLKDPKSITPSSHLAYSLIGQDILNSYTSEYFSGITITSGFFQLYRSEGIITQSQLKYACATSLIATLICLSGSYLHMQLMSKFTSFYKKFQSLSQDHLIIIFGSRSTSLSAHQIHKMLPANPLLDSGISKPSILQVISNSLSYTLALFSTNLSSTGKLLNPSTRSVFLSQVAAHHKTTGVVFITLGLIRFLTMYKSQFSILTSYIDYHIVLSINLALIASLSIIVADHLTRTPIYPHKSTSYPTILCLSIHHAWLSGFLIIGSGAHASIFNLLGSPTSEIRHRDPIYSHLIWVCIAIGLHSFSLYCHNDTLEALGRPEDIFHDNSIQLKAIFAKQSFLRAELQPDIEMLDKKIIRITQELGTADFIVHHIHAFTIHVTLLILSKGVLYARNSRFVSDKLELGFTYPCDGPGRGGTCQISPWDHLFSAVFWMYNCLNVVTFHYFWKMQSDVWGFVSIQKHISHYSQGDFSVNSITINGWLRNLLWSEASQVIQSYALSSICPYGFIFLIGHFIWAFSLMFLFSGRAYWQELIESILWSHHKLKIIPHIQPRALSISQGRAVGFIHYTLGGIGSTWAFIISRLLVLTS</sequence>
<keyword evidence="23 24" id="KW-0002">3D-structure</keyword>
<dbReference type="Pfam" id="PF00223">
    <property type="entry name" value="PsaA_PsaB"/>
    <property type="match status" value="3"/>
</dbReference>
<evidence type="ECO:0000256" key="5">
    <source>
        <dbReference type="ARBA" id="ARBA00022485"/>
    </source>
</evidence>
<evidence type="ECO:0000256" key="6">
    <source>
        <dbReference type="ARBA" id="ARBA00022494"/>
    </source>
</evidence>
<dbReference type="GO" id="GO:0009535">
    <property type="term" value="C:chloroplast thylakoid membrane"/>
    <property type="evidence" value="ECO:0007669"/>
    <property type="project" value="UniProtKB-SubCell"/>
</dbReference>
<dbReference type="PRINTS" id="PR00257">
    <property type="entry name" value="PHOTSYSPSAAB"/>
</dbReference>
<evidence type="ECO:0000256" key="20">
    <source>
        <dbReference type="ARBA" id="ARBA00048912"/>
    </source>
</evidence>
<feature type="binding site" evidence="23 24">
    <location>
        <position position="301"/>
    </location>
    <ligand>
        <name>chlorophyll a</name>
        <dbReference type="ChEBI" id="CHEBI:58416"/>
        <label>2</label>
    </ligand>
</feature>
<feature type="binding site" evidence="23 24">
    <location>
        <position position="659"/>
    </location>
    <ligand>
        <name>chlorophyll a</name>
        <dbReference type="ChEBI" id="CHEBI:58416"/>
        <label>8</label>
    </ligand>
</feature>
<dbReference type="GO" id="GO:0016491">
    <property type="term" value="F:oxidoreductase activity"/>
    <property type="evidence" value="ECO:0007669"/>
    <property type="project" value="UniProtKB-KW"/>
</dbReference>
<evidence type="ECO:0007829" key="24">
    <source>
        <dbReference type="PDB" id="8JZF"/>
    </source>
</evidence>
<feature type="transmembrane region" description="Helical" evidence="21">
    <location>
        <begin position="589"/>
        <end position="608"/>
    </location>
</feature>
<feature type="transmembrane region" description="Helical" evidence="21">
    <location>
        <begin position="340"/>
        <end position="361"/>
    </location>
</feature>
<geneLocation type="chloroplast" evidence="22"/>
<comment type="subunit">
    <text evidence="19">The PsaA/B heterodimer binds the P700 chlorophyll special pair and subsequent electron acceptors. PSI consists of a core antenna complex that captures photons, and an electron transfer chain that converts photonic excitation into a charge separation. The eukaryotic PSI reaction center is composed of at least 11 subunits.</text>
</comment>
<feature type="transmembrane region" description="Helical" evidence="21">
    <location>
        <begin position="259"/>
        <end position="279"/>
    </location>
</feature>
<feature type="transmembrane region" description="Helical" evidence="21">
    <location>
        <begin position="649"/>
        <end position="670"/>
    </location>
</feature>
<dbReference type="SMR" id="A0A0A0N2S9"/>
<proteinExistence type="evidence at protein level"/>
<keyword evidence="9 23" id="KW-0479">Metal-binding</keyword>
<evidence type="ECO:0000256" key="18">
    <source>
        <dbReference type="ARBA" id="ARBA00023136"/>
    </source>
</evidence>